<name>A0A6L2LZR9_TANCI</name>
<dbReference type="PANTHER" id="PTHR45023:SF4">
    <property type="entry name" value="GLYCINE-RICH PROTEIN-RELATED"/>
    <property type="match status" value="1"/>
</dbReference>
<evidence type="ECO:0000256" key="1">
    <source>
        <dbReference type="SAM" id="MobiDB-lite"/>
    </source>
</evidence>
<accession>A0A6L2LZR9</accession>
<evidence type="ECO:0000313" key="2">
    <source>
        <dbReference type="EMBL" id="GEU65794.1"/>
    </source>
</evidence>
<proteinExistence type="predicted"/>
<comment type="caution">
    <text evidence="2">The sequence shown here is derived from an EMBL/GenBank/DDBJ whole genome shotgun (WGS) entry which is preliminary data.</text>
</comment>
<dbReference type="EMBL" id="BKCJ010005268">
    <property type="protein sequence ID" value="GEU65794.1"/>
    <property type="molecule type" value="Genomic_DNA"/>
</dbReference>
<dbReference type="PANTHER" id="PTHR45023">
    <property type="match status" value="1"/>
</dbReference>
<organism evidence="2">
    <name type="scientific">Tanacetum cinerariifolium</name>
    <name type="common">Dalmatian daisy</name>
    <name type="synonym">Chrysanthemum cinerariifolium</name>
    <dbReference type="NCBI Taxonomy" id="118510"/>
    <lineage>
        <taxon>Eukaryota</taxon>
        <taxon>Viridiplantae</taxon>
        <taxon>Streptophyta</taxon>
        <taxon>Embryophyta</taxon>
        <taxon>Tracheophyta</taxon>
        <taxon>Spermatophyta</taxon>
        <taxon>Magnoliopsida</taxon>
        <taxon>eudicotyledons</taxon>
        <taxon>Gunneridae</taxon>
        <taxon>Pentapetalae</taxon>
        <taxon>asterids</taxon>
        <taxon>campanulids</taxon>
        <taxon>Asterales</taxon>
        <taxon>Asteraceae</taxon>
        <taxon>Asteroideae</taxon>
        <taxon>Anthemideae</taxon>
        <taxon>Anthemidinae</taxon>
        <taxon>Tanacetum</taxon>
    </lineage>
</organism>
<sequence>MDDFNTGTTQDYHTRHMLTGKWNRINGDCPKFNAIYKHLERKSEKNEADHIEAAKITFVAQQPTGRKFQLEHCWRILKGHSKWDSPKPLDTEDHTKIFGPDVRPRPTGKNRPTKKIKSEMTGSIGGSASRSLSDYVFEDLRRKL</sequence>
<feature type="region of interest" description="Disordered" evidence="1">
    <location>
        <begin position="85"/>
        <end position="129"/>
    </location>
</feature>
<protein>
    <recommendedName>
        <fullName evidence="3">No apical meristem-associated C-terminal domain-containing protein</fullName>
    </recommendedName>
</protein>
<feature type="compositionally biased region" description="Basic residues" evidence="1">
    <location>
        <begin position="106"/>
        <end position="115"/>
    </location>
</feature>
<reference evidence="2" key="1">
    <citation type="journal article" date="2019" name="Sci. Rep.">
        <title>Draft genome of Tanacetum cinerariifolium, the natural source of mosquito coil.</title>
        <authorList>
            <person name="Yamashiro T."/>
            <person name="Shiraishi A."/>
            <person name="Satake H."/>
            <person name="Nakayama K."/>
        </authorList>
    </citation>
    <scope>NUCLEOTIDE SEQUENCE</scope>
</reference>
<feature type="compositionally biased region" description="Basic and acidic residues" evidence="1">
    <location>
        <begin position="85"/>
        <end position="96"/>
    </location>
</feature>
<evidence type="ECO:0008006" key="3">
    <source>
        <dbReference type="Google" id="ProtNLM"/>
    </source>
</evidence>
<dbReference type="AlphaFoldDB" id="A0A6L2LZR9"/>
<gene>
    <name evidence="2" type="ORF">Tci_037772</name>
</gene>